<dbReference type="Pfam" id="PF06978">
    <property type="entry name" value="POP1_N"/>
    <property type="match status" value="1"/>
</dbReference>
<dbReference type="AlphaFoldDB" id="A0ABD1YU44"/>
<evidence type="ECO:0000259" key="5">
    <source>
        <dbReference type="Pfam" id="PF06978"/>
    </source>
</evidence>
<keyword evidence="3" id="KW-0539">Nucleus</keyword>
<dbReference type="PANTHER" id="PTHR22731:SF3">
    <property type="entry name" value="RIBONUCLEASES P_MRP PROTEIN SUBUNIT POP1"/>
    <property type="match status" value="1"/>
</dbReference>
<dbReference type="Pfam" id="PF08170">
    <property type="entry name" value="POPLD"/>
    <property type="match status" value="1"/>
</dbReference>
<keyword evidence="9" id="KW-1185">Reference proteome</keyword>
<dbReference type="GO" id="GO:0008033">
    <property type="term" value="P:tRNA processing"/>
    <property type="evidence" value="ECO:0007669"/>
    <property type="project" value="UniProtKB-KW"/>
</dbReference>
<feature type="region of interest" description="Disordered" evidence="4">
    <location>
        <begin position="661"/>
        <end position="707"/>
    </location>
</feature>
<feature type="region of interest" description="Disordered" evidence="4">
    <location>
        <begin position="81"/>
        <end position="122"/>
    </location>
</feature>
<dbReference type="InterPro" id="IPR055079">
    <property type="entry name" value="POP1_C"/>
</dbReference>
<dbReference type="GO" id="GO:0005634">
    <property type="term" value="C:nucleus"/>
    <property type="evidence" value="ECO:0007669"/>
    <property type="project" value="UniProtKB-SubCell"/>
</dbReference>
<evidence type="ECO:0000313" key="9">
    <source>
        <dbReference type="Proteomes" id="UP001605036"/>
    </source>
</evidence>
<proteinExistence type="predicted"/>
<feature type="compositionally biased region" description="Gly residues" evidence="4">
    <location>
        <begin position="418"/>
        <end position="428"/>
    </location>
</feature>
<feature type="region of interest" description="Disordered" evidence="4">
    <location>
        <begin position="348"/>
        <end position="374"/>
    </location>
</feature>
<evidence type="ECO:0000259" key="6">
    <source>
        <dbReference type="Pfam" id="PF08170"/>
    </source>
</evidence>
<feature type="compositionally biased region" description="Basic and acidic residues" evidence="4">
    <location>
        <begin position="103"/>
        <end position="113"/>
    </location>
</feature>
<evidence type="ECO:0000256" key="1">
    <source>
        <dbReference type="ARBA" id="ARBA00004123"/>
    </source>
</evidence>
<evidence type="ECO:0000313" key="8">
    <source>
        <dbReference type="EMBL" id="KAL2634213.1"/>
    </source>
</evidence>
<evidence type="ECO:0000256" key="4">
    <source>
        <dbReference type="SAM" id="MobiDB-lite"/>
    </source>
</evidence>
<feature type="domain" description="POPLD" evidence="6">
    <location>
        <begin position="562"/>
        <end position="637"/>
    </location>
</feature>
<name>A0ABD1YU44_9MARC</name>
<comment type="caution">
    <text evidence="8">The sequence shown here is derived from an EMBL/GenBank/DDBJ whole genome shotgun (WGS) entry which is preliminary data.</text>
</comment>
<dbReference type="Pfam" id="PF22770">
    <property type="entry name" value="POP1_C"/>
    <property type="match status" value="1"/>
</dbReference>
<protein>
    <submittedName>
        <fullName evidence="8">Uncharacterized protein</fullName>
    </submittedName>
</protein>
<evidence type="ECO:0000256" key="2">
    <source>
        <dbReference type="ARBA" id="ARBA00022694"/>
    </source>
</evidence>
<reference evidence="8 9" key="1">
    <citation type="submission" date="2024-09" db="EMBL/GenBank/DDBJ databases">
        <title>Chromosome-scale assembly of Riccia fluitans.</title>
        <authorList>
            <person name="Paukszto L."/>
            <person name="Sawicki J."/>
            <person name="Karawczyk K."/>
            <person name="Piernik-Szablinska J."/>
            <person name="Szczecinska M."/>
            <person name="Mazdziarz M."/>
        </authorList>
    </citation>
    <scope>NUCLEOTIDE SEQUENCE [LARGE SCALE GENOMIC DNA]</scope>
    <source>
        <strain evidence="8">Rf_01</strain>
        <tissue evidence="8">Aerial parts of the thallus</tissue>
    </source>
</reference>
<feature type="domain" description="Pop1 N-terminal" evidence="5">
    <location>
        <begin position="142"/>
        <end position="199"/>
    </location>
</feature>
<keyword evidence="2" id="KW-0819">tRNA processing</keyword>
<evidence type="ECO:0000259" key="7">
    <source>
        <dbReference type="Pfam" id="PF22770"/>
    </source>
</evidence>
<dbReference type="EMBL" id="JBHFFA010000003">
    <property type="protein sequence ID" value="KAL2634213.1"/>
    <property type="molecule type" value="Genomic_DNA"/>
</dbReference>
<feature type="compositionally biased region" description="Polar residues" evidence="4">
    <location>
        <begin position="697"/>
        <end position="707"/>
    </location>
</feature>
<sequence>MSFDGGGERHVGPPRTLEIQKFTAARSGEVQGLYAAVKSQVEAAGGDSSSFAIARHLRRRTTSHNRRVPYWILNERKKNRVGHASQNWTKKTKKKDGPSASEGAEKRRAERPPPSRRVRRRAEFQRVRRGEDIVQRDGTRRLATHVWHAKRFPMKKCWGYALSEGLPGRGRGSRAVLKWIKEAAVLHDASYYGLIELQGTSEAIGCILQQTVEPAVWFPSSGSPLKKAEAHGLLSGNAVLYHVGKAPYDAIAPITFLWRPPASDLKHKATEPEEVQVNVSGEERQLWIWIHPGAYDSALHCLAAACEKQAKDNPVNCRSRRSEFARLEILGSKATEVIRKVIHPTSREFETPRSNLSGKPPLGDGGAYPADGDIQQPKNLEFFSKIEFLPSSAVLALDVLDPRSTSSFSLSGSLEADGGLGEGGGQGGYKDIYTRDEMEVDTSMRDDDTQDGPINGEGHSLPRQHSLNLWASWLNMAEEGLSREVSDSVCLWNPDSGVKGTLLGPMSEKLLCKKRHDRRKKFLQNVDQTVSTNSNARNLQNRSSVCPVLLLRSSKSFSPSSGWTIILPIKWAHAFWIPLVFAGGRVIGLRERHWLATNAGIPHFPHDFPDCSTYAQLLTVDIAASDEANKKRPPAKRKPCLVVSPLQASILKVFEYNSRGRGDTNTEGMDSSRGDFEKISCRSGNEQSMRNLEEPQSARQSTMSASDYRQDDAVMAASFPDIVSNVVEGNSDTVVSQTCISGVLVTSKSSLETEDVLRSPGSLKMDQLRSMIPTGATSLDPVNHKLVNTSKDEVAIKACGLTEKGLTDHCEESIKPGYEMDRTTTGGLAGLPGASQADLLRYEAPSHEQITFAHAAEGGATTEQNFVIQDCDTMMRQREAANAEDGLGFMQPESSAGVVSGHDSGGPSVTESAALQDSLPVKEAQTKLLSSCSSIPFTGNALSSAPALVDSLVGDIKVPLSRREEVPVVSLKPDDILPATGVNSGSLNSDETAGCVAEEAKDRAGGSGNENGSRKVLSFFIARTQDVLLETLNRSGFQNALLLHQGITSQGTIKDALQQGKLRWAASSEGAVRAGSTSACAVICDEEKICYTRVLVSIPRKGTMEEGAVIFSPNEEDLDMFFRFKDWQGPSVMQPRNVKRKRKCKKSKMVSIDDDAKHGTVEQIKGTYENADACCEAWSNNRRSIGLITSSVPRGSTGPCIGVCDVGALMTLRGGQSGDPRWWDRKDIFVLAGNKYSSKLRPALISLPLERAESDIEWL</sequence>
<comment type="subcellular location">
    <subcellularLocation>
        <location evidence="1">Nucleus</location>
    </subcellularLocation>
</comment>
<dbReference type="Proteomes" id="UP001605036">
    <property type="component" value="Unassembled WGS sequence"/>
</dbReference>
<dbReference type="PANTHER" id="PTHR22731">
    <property type="entry name" value="RIBONUCLEASES P/MRP PROTEIN SUBUNIT POP1"/>
    <property type="match status" value="1"/>
</dbReference>
<dbReference type="InterPro" id="IPR009723">
    <property type="entry name" value="Pop1_N"/>
</dbReference>
<feature type="domain" description="POP1 C-terminal" evidence="7">
    <location>
        <begin position="1090"/>
        <end position="1247"/>
    </location>
</feature>
<evidence type="ECO:0000256" key="3">
    <source>
        <dbReference type="ARBA" id="ARBA00023242"/>
    </source>
</evidence>
<dbReference type="InterPro" id="IPR039182">
    <property type="entry name" value="Pop1"/>
</dbReference>
<dbReference type="SUPFAM" id="SSF103025">
    <property type="entry name" value="Folate-binding domain"/>
    <property type="match status" value="1"/>
</dbReference>
<gene>
    <name evidence="8" type="ORF">R1flu_005692</name>
</gene>
<organism evidence="8 9">
    <name type="scientific">Riccia fluitans</name>
    <dbReference type="NCBI Taxonomy" id="41844"/>
    <lineage>
        <taxon>Eukaryota</taxon>
        <taxon>Viridiplantae</taxon>
        <taxon>Streptophyta</taxon>
        <taxon>Embryophyta</taxon>
        <taxon>Marchantiophyta</taxon>
        <taxon>Marchantiopsida</taxon>
        <taxon>Marchantiidae</taxon>
        <taxon>Marchantiales</taxon>
        <taxon>Ricciaceae</taxon>
        <taxon>Riccia</taxon>
    </lineage>
</organism>
<feature type="compositionally biased region" description="Basic and acidic residues" evidence="4">
    <location>
        <begin position="661"/>
        <end position="680"/>
    </location>
</feature>
<dbReference type="InterPro" id="IPR012590">
    <property type="entry name" value="POPLD_dom"/>
</dbReference>
<feature type="region of interest" description="Disordered" evidence="4">
    <location>
        <begin position="410"/>
        <end position="430"/>
    </location>
</feature>
<accession>A0ABD1YU44</accession>